<dbReference type="InterPro" id="IPR032710">
    <property type="entry name" value="NTF2-like_dom_sf"/>
</dbReference>
<feature type="chain" id="PRO_5022963980" description="Nuclear transport factor 2 family protein" evidence="1">
    <location>
        <begin position="23"/>
        <end position="163"/>
    </location>
</feature>
<dbReference type="RefSeq" id="WP_147891827.1">
    <property type="nucleotide sequence ID" value="NZ_VRTS01000006.1"/>
</dbReference>
<sequence>MINVIRATLVLSLMLLVVPGCARDSTTSALQQSDIEAMADRFQAAAQAMDADAMAPFLAADVIFDFTIATREGSQRMRMDRSEYLQSIREARQATTSYEYRPGPREISIDADGRTAQVKQSSSEVMVVMGQRVSGRSDGVYRIRASADGPVIYAASGTTRLQF</sequence>
<evidence type="ECO:0000313" key="2">
    <source>
        <dbReference type="EMBL" id="TXK62034.1"/>
    </source>
</evidence>
<feature type="signal peptide" evidence="1">
    <location>
        <begin position="1"/>
        <end position="22"/>
    </location>
</feature>
<keyword evidence="1" id="KW-0732">Signal</keyword>
<name>A0A5C8KPG7_9GAMM</name>
<dbReference type="SUPFAM" id="SSF54427">
    <property type="entry name" value="NTF2-like"/>
    <property type="match status" value="1"/>
</dbReference>
<organism evidence="2 3">
    <name type="scientific">Alkalisalibacterium limincola</name>
    <dbReference type="NCBI Taxonomy" id="2699169"/>
    <lineage>
        <taxon>Bacteria</taxon>
        <taxon>Pseudomonadati</taxon>
        <taxon>Pseudomonadota</taxon>
        <taxon>Gammaproteobacteria</taxon>
        <taxon>Lysobacterales</taxon>
        <taxon>Lysobacteraceae</taxon>
        <taxon>Alkalisalibacterium</taxon>
    </lineage>
</organism>
<protein>
    <recommendedName>
        <fullName evidence="4">Nuclear transport factor 2 family protein</fullName>
    </recommendedName>
</protein>
<dbReference type="EMBL" id="VRTS01000006">
    <property type="protein sequence ID" value="TXK62034.1"/>
    <property type="molecule type" value="Genomic_DNA"/>
</dbReference>
<dbReference type="AlphaFoldDB" id="A0A5C8KPG7"/>
<dbReference type="Gene3D" id="3.10.450.50">
    <property type="match status" value="1"/>
</dbReference>
<evidence type="ECO:0008006" key="4">
    <source>
        <dbReference type="Google" id="ProtNLM"/>
    </source>
</evidence>
<accession>A0A5C8KPG7</accession>
<proteinExistence type="predicted"/>
<keyword evidence="3" id="KW-1185">Reference proteome</keyword>
<reference evidence="2 3" key="1">
    <citation type="submission" date="2019-08" db="EMBL/GenBank/DDBJ databases">
        <authorList>
            <person name="Karlyshev A.V."/>
        </authorList>
    </citation>
    <scope>NUCLEOTIDE SEQUENCE [LARGE SCALE GENOMIC DNA]</scope>
    <source>
        <strain evidence="2 3">Alg18-2.2</strain>
    </source>
</reference>
<comment type="caution">
    <text evidence="2">The sequence shown here is derived from an EMBL/GenBank/DDBJ whole genome shotgun (WGS) entry which is preliminary data.</text>
</comment>
<dbReference type="Proteomes" id="UP000321248">
    <property type="component" value="Unassembled WGS sequence"/>
</dbReference>
<evidence type="ECO:0000256" key="1">
    <source>
        <dbReference type="SAM" id="SignalP"/>
    </source>
</evidence>
<evidence type="ECO:0000313" key="3">
    <source>
        <dbReference type="Proteomes" id="UP000321248"/>
    </source>
</evidence>
<gene>
    <name evidence="2" type="ORF">FU658_09280</name>
</gene>